<sequence>MTLRITDLPAKVAGAVRVSGPHGYRRTLRGGAVLGKLLPGRYTVAASAVRDPRGTLYLATSGTGTFTLAAGSRTTRTVDYYTRVPSTTRAVPAAAITKVAAANGRLTVTVHGGTRFAVGQVLAAGVGPRTPNGLLAKVVGVHAVTGGEVVTAVPATLRQALPQAKLTFSRAYPAQAAASAAAPAAMAVPGWSKNLKCGASAQVALRGSLSSSLSSTLRADWSLSGGATAAVSVSAREASSLTAALSGAATCTLTTTQLGSTRTLGEFTVFIGPVPVVVVPRLSFFVRGSVKTTGSVTASAGQDFTATAGLSYAHGTLTPNATAVASSTHQPPTVTGTGRLTVAVSTRLRLDLFGVAGPTVTIDPGLDLAADVTANPWWTLTGTLDAGASLRIPALGINASDPRLFSRRVELAHAAGPFPATAVTDVPVGGNGTDGPVLGPDGRAWLVAWDAARQHTLFEAVDPATRAVQTYHQTASGTVGTLSYDGPLAFDGGGGLWLVGYSQGGNPSGPVLIRYTPTGALFSTYALPAACLTAPTRLAGSSDGYVWASCVGYAGDTVVTRVSGGGTFTTFHAPSGAPTLGPLVPGANGAMWALGRGNAHTSVVEIGTGGQAAVFNDGSNASGLFLSGNGTGEIVETAQCDDGTGTGQLCFQQVGADGARTPLGGLPGADGATGGRMVAPAMDRSGNLEVLVEPGASSVVQPGQYYFYELTPLGAGTVHPFSMPTADQGRFSPPSPTVPPSSPPMAPCGSSSRSGPSPATCCGWRWAGDVGRWLRHGRVRVVGGGEAG</sequence>
<evidence type="ECO:0000256" key="1">
    <source>
        <dbReference type="SAM" id="MobiDB-lite"/>
    </source>
</evidence>
<reference evidence="3" key="1">
    <citation type="journal article" date="2019" name="Int. J. Syst. Evol. Microbiol.">
        <title>The Global Catalogue of Microorganisms (GCM) 10K type strain sequencing project: providing services to taxonomists for standard genome sequencing and annotation.</title>
        <authorList>
            <consortium name="The Broad Institute Genomics Platform"/>
            <consortium name="The Broad Institute Genome Sequencing Center for Infectious Disease"/>
            <person name="Wu L."/>
            <person name="Ma J."/>
        </authorList>
    </citation>
    <scope>NUCLEOTIDE SEQUENCE [LARGE SCALE GENOMIC DNA]</scope>
    <source>
        <strain evidence="3">JCM 4816</strain>
    </source>
</reference>
<dbReference type="Gene3D" id="2.130.10.10">
    <property type="entry name" value="YVTN repeat-like/Quinoprotein amine dehydrogenase"/>
    <property type="match status" value="1"/>
</dbReference>
<accession>A0ABW1G3J7</accession>
<evidence type="ECO:0000313" key="2">
    <source>
        <dbReference type="EMBL" id="MFC5909241.1"/>
    </source>
</evidence>
<feature type="compositionally biased region" description="Pro residues" evidence="1">
    <location>
        <begin position="733"/>
        <end position="746"/>
    </location>
</feature>
<comment type="caution">
    <text evidence="2">The sequence shown here is derived from an EMBL/GenBank/DDBJ whole genome shotgun (WGS) entry which is preliminary data.</text>
</comment>
<proteinExistence type="predicted"/>
<dbReference type="SUPFAM" id="SSF63825">
    <property type="entry name" value="YWTD domain"/>
    <property type="match status" value="1"/>
</dbReference>
<protein>
    <submittedName>
        <fullName evidence="2">Uncharacterized protein</fullName>
    </submittedName>
</protein>
<name>A0ABW1G3J7_9ACTN</name>
<feature type="region of interest" description="Disordered" evidence="1">
    <location>
        <begin position="721"/>
        <end position="754"/>
    </location>
</feature>
<dbReference type="InterPro" id="IPR015943">
    <property type="entry name" value="WD40/YVTN_repeat-like_dom_sf"/>
</dbReference>
<gene>
    <name evidence="2" type="ORF">ACFP3V_18710</name>
</gene>
<dbReference type="Proteomes" id="UP001596174">
    <property type="component" value="Unassembled WGS sequence"/>
</dbReference>
<evidence type="ECO:0000313" key="3">
    <source>
        <dbReference type="Proteomes" id="UP001596174"/>
    </source>
</evidence>
<dbReference type="EMBL" id="JBHSQJ010000075">
    <property type="protein sequence ID" value="MFC5909241.1"/>
    <property type="molecule type" value="Genomic_DNA"/>
</dbReference>
<organism evidence="2 3">
    <name type="scientific">Streptacidiphilus monticola</name>
    <dbReference type="NCBI Taxonomy" id="2161674"/>
    <lineage>
        <taxon>Bacteria</taxon>
        <taxon>Bacillati</taxon>
        <taxon>Actinomycetota</taxon>
        <taxon>Actinomycetes</taxon>
        <taxon>Kitasatosporales</taxon>
        <taxon>Streptomycetaceae</taxon>
        <taxon>Streptacidiphilus</taxon>
    </lineage>
</organism>
<keyword evidence="3" id="KW-1185">Reference proteome</keyword>
<dbReference type="RefSeq" id="WP_380584859.1">
    <property type="nucleotide sequence ID" value="NZ_JBHSQJ010000075.1"/>
</dbReference>